<reference evidence="2 3" key="1">
    <citation type="submission" date="2016-07" db="EMBL/GenBank/DDBJ databases">
        <title>Pervasive Adenine N6-methylation of Active Genes in Fungi.</title>
        <authorList>
            <consortium name="DOE Joint Genome Institute"/>
            <person name="Mondo S.J."/>
            <person name="Dannebaum R.O."/>
            <person name="Kuo R.C."/>
            <person name="Labutti K."/>
            <person name="Haridas S."/>
            <person name="Kuo A."/>
            <person name="Salamov A."/>
            <person name="Ahrendt S.R."/>
            <person name="Lipzen A."/>
            <person name="Sullivan W."/>
            <person name="Andreopoulos W.B."/>
            <person name="Clum A."/>
            <person name="Lindquist E."/>
            <person name="Daum C."/>
            <person name="Ramamoorthy G.K."/>
            <person name="Gryganskyi A."/>
            <person name="Culley D."/>
            <person name="Magnuson J.K."/>
            <person name="James T.Y."/>
            <person name="O'Malley M.A."/>
            <person name="Stajich J.E."/>
            <person name="Spatafora J.W."/>
            <person name="Visel A."/>
            <person name="Grigoriev I.V."/>
        </authorList>
    </citation>
    <scope>NUCLEOTIDE SEQUENCE [LARGE SCALE GENOMIC DNA]</scope>
    <source>
        <strain evidence="2 3">PL171</strain>
    </source>
</reference>
<feature type="region of interest" description="Disordered" evidence="1">
    <location>
        <begin position="1106"/>
        <end position="1139"/>
    </location>
</feature>
<comment type="caution">
    <text evidence="2">The sequence shown here is derived from an EMBL/GenBank/DDBJ whole genome shotgun (WGS) entry which is preliminary data.</text>
</comment>
<dbReference type="EMBL" id="MCFL01000060">
    <property type="protein sequence ID" value="ORZ31411.1"/>
    <property type="molecule type" value="Genomic_DNA"/>
</dbReference>
<dbReference type="STRING" id="765915.A0A1Y2HBU5"/>
<proteinExistence type="predicted"/>
<sequence>MYRPPFLASSSSASSPAGASAHPRAHSPSLYPPPAPSRGPGSTLNRLQSHASGYSHPAAAAAASSQHRPTPLATPGAHPAAVAARHAATAAAGSGPVMPKLKIHLTLAPPPLPSSSSSIEIDSQHQPRPSSSTNTQPLAMPMPMPMPVAVPAVPDSPTLSALSDLSSLYQDDQHDDGDDDEYDDELVDRDRPESSRRSANAKRVTRSGGRHKRKHRHMDADADDVETVTVTPCDGETSYSLTAEDHTLGLGYSRGTLKPFVCRGCSRRWKHRSGFTAHLETGCPRPFSAAKKRKSVPSVPSASSSSSSPKPVVPTSSAMMRSAASSSFGDGAPFATSRSASAASSNRPSLSQPPPPLLPPPPPPRAVAALSRSLPSMPTPPLTPLESPMVPTASGRNHPATHTTAAALLCKPDQPLSVAPAASKPPARRGRPRIHPVNLQSMHPAPPPTPVHCPCGQAHPPAFTGTAPRPYTPPPVCAPASHPHTQAALVAPPARPPTSTTPLAGPATNPDARVPMAMWPKCTLCPALGHPSCVAAHVMASGHTAWFCMRCEVARLATAKPSRRVPRSAIMAPLIGAGGRILPVRRPVGAAREDFVLPSLARQVGTAHVNADGVYVVGGWMADRTAVRFPSVKMEGGGGQSASGLMVASGKPVARRQTRVVVVAMRKGNDAEKPSVDQVAKEATDDLYRKLAERRPVSPPMHPATPKLVGSNRPSALVLDHSTHAQQQQQPLAPSSSVRTLTSSATSALVKEDFIVPWRSSPVCLSPVLPEPLQTTPRRAAAAVSSTSSYMTTTTPLRGSAVPAWPASPSTILGSVHRNGGSSAAPSDFDDLLGGLTTGRSPASPLLPFPLGSMLGGLATLDGFDVLSSPSPKVTLGNAQRSSGSGSPLKGKVKRNADEAENRSAASQHQQHHQQRTPPPVSPASPVMSSLDKELARHVPAYRLPPSKRIRSMPALHFNKNKARRGSSAAAKSGLPSTNSKGLCPSSSSSSFGGIPPTTSPDLPPDWPASKLLCSPPPLTIAPSLAAAAGLLVASTPRQPTNNPVGWAGLIHLPSPMPTPCGDSLSAPIDITMRGANATDLMMLMSPLASPTQMAFSSPLASNAGSMYAHQPGLPPPAPQQQQQPNKVEHGRYGTSTPSVGPYSSLAPARAGMGVWSASSPAPQAAEEEAGMAWDDSFDDMVSLEPMDV</sequence>
<feature type="region of interest" description="Disordered" evidence="1">
    <location>
        <begin position="784"/>
        <end position="805"/>
    </location>
</feature>
<feature type="region of interest" description="Disordered" evidence="1">
    <location>
        <begin position="278"/>
        <end position="399"/>
    </location>
</feature>
<feature type="compositionally biased region" description="Polar residues" evidence="1">
    <location>
        <begin position="119"/>
        <end position="137"/>
    </location>
</feature>
<accession>A0A1Y2HBU5</accession>
<dbReference type="OrthoDB" id="5591310at2759"/>
<name>A0A1Y2HBU5_9FUNG</name>
<feature type="compositionally biased region" description="Acidic residues" evidence="1">
    <location>
        <begin position="173"/>
        <end position="187"/>
    </location>
</feature>
<feature type="compositionally biased region" description="Basic residues" evidence="1">
    <location>
        <begin position="199"/>
        <end position="217"/>
    </location>
</feature>
<feature type="compositionally biased region" description="Low complexity" evidence="1">
    <location>
        <begin position="8"/>
        <end position="29"/>
    </location>
</feature>
<keyword evidence="3" id="KW-1185">Reference proteome</keyword>
<evidence type="ECO:0000313" key="2">
    <source>
        <dbReference type="EMBL" id="ORZ31411.1"/>
    </source>
</evidence>
<feature type="region of interest" description="Disordered" evidence="1">
    <location>
        <begin position="875"/>
        <end position="1006"/>
    </location>
</feature>
<dbReference type="Proteomes" id="UP000193411">
    <property type="component" value="Unassembled WGS sequence"/>
</dbReference>
<organism evidence="2 3">
    <name type="scientific">Catenaria anguillulae PL171</name>
    <dbReference type="NCBI Taxonomy" id="765915"/>
    <lineage>
        <taxon>Eukaryota</taxon>
        <taxon>Fungi</taxon>
        <taxon>Fungi incertae sedis</taxon>
        <taxon>Blastocladiomycota</taxon>
        <taxon>Blastocladiomycetes</taxon>
        <taxon>Blastocladiales</taxon>
        <taxon>Catenariaceae</taxon>
        <taxon>Catenaria</taxon>
    </lineage>
</organism>
<evidence type="ECO:0000313" key="3">
    <source>
        <dbReference type="Proteomes" id="UP000193411"/>
    </source>
</evidence>
<feature type="region of interest" description="Disordered" evidence="1">
    <location>
        <begin position="692"/>
        <end position="712"/>
    </location>
</feature>
<gene>
    <name evidence="2" type="ORF">BCR44DRAFT_1271615</name>
</gene>
<feature type="compositionally biased region" description="Low complexity" evidence="1">
    <location>
        <begin position="296"/>
        <end position="350"/>
    </location>
</feature>
<dbReference type="AlphaFoldDB" id="A0A1Y2HBU5"/>
<feature type="region of interest" description="Disordered" evidence="1">
    <location>
        <begin position="412"/>
        <end position="431"/>
    </location>
</feature>
<feature type="region of interest" description="Disordered" evidence="1">
    <location>
        <begin position="1"/>
        <end position="219"/>
    </location>
</feature>
<protein>
    <submittedName>
        <fullName evidence="2">Uncharacterized protein</fullName>
    </submittedName>
</protein>
<feature type="compositionally biased region" description="Polar residues" evidence="1">
    <location>
        <begin position="157"/>
        <end position="167"/>
    </location>
</feature>
<feature type="compositionally biased region" description="Low complexity" evidence="1">
    <location>
        <begin position="784"/>
        <end position="795"/>
    </location>
</feature>
<feature type="compositionally biased region" description="Pro residues" evidence="1">
    <location>
        <begin position="351"/>
        <end position="365"/>
    </location>
</feature>
<feature type="compositionally biased region" description="Low complexity" evidence="1">
    <location>
        <begin position="49"/>
        <end position="93"/>
    </location>
</feature>
<evidence type="ECO:0000256" key="1">
    <source>
        <dbReference type="SAM" id="MobiDB-lite"/>
    </source>
</evidence>
<feature type="compositionally biased region" description="Polar residues" evidence="1">
    <location>
        <begin position="875"/>
        <end position="886"/>
    </location>
</feature>
<feature type="compositionally biased region" description="Low complexity" evidence="1">
    <location>
        <begin position="366"/>
        <end position="376"/>
    </location>
</feature>